<accession>S8BJB0</accession>
<evidence type="ECO:0000313" key="2">
    <source>
        <dbReference type="Proteomes" id="UP000015100"/>
    </source>
</evidence>
<name>S8BJB0_DACHA</name>
<dbReference type="AlphaFoldDB" id="S8BJB0"/>
<comment type="caution">
    <text evidence="1">The sequence shown here is derived from an EMBL/GenBank/DDBJ whole genome shotgun (WGS) entry which is preliminary data.</text>
</comment>
<protein>
    <submittedName>
        <fullName evidence="1">Uncharacterized protein</fullName>
    </submittedName>
</protein>
<sequence>MAANKVDGLNLFDLPYELQYQILSLLLDVTVNFVFKSPIQKPELSKEEKNLPCIVSIYIPDSKYVASPPYLCVSHLFTKQILAVSQDFCQRLQIKLSRCLTDDQKIDPEKITPEFLDYVYSGRLVFAAVPSHNTATFKSIPRAIRDATRWVYFTKTNSVCSNHHNPRKPRGGLPERCYNSTGGRKHPCPAKMFRSALSVFIKRFPRITKLTIAEIHESDRHRGWQGSLGTFYSTVRYGRFGNLEIVFEDSMDSQDSNSSDLDIVGTRCLDWASLSDECSYSGSDGKGYLWIPWEQDQTNPGPRSPDDKMNGKLFRLNKLKTWELQQRGRYTRSNVSDTTQQVDVLEEAVVWSIRDIVSQRRMAKYMAAGFKLVDNRYQCSCQDCNTRRREGKEVHPQITYLD</sequence>
<dbReference type="EMBL" id="AQGS01000474">
    <property type="protein sequence ID" value="EPS39363.1"/>
    <property type="molecule type" value="Genomic_DNA"/>
</dbReference>
<dbReference type="HOGENOM" id="CLU_685154_0_0_1"/>
<proteinExistence type="predicted"/>
<dbReference type="Proteomes" id="UP000015100">
    <property type="component" value="Unassembled WGS sequence"/>
</dbReference>
<reference evidence="2" key="2">
    <citation type="submission" date="2013-04" db="EMBL/GenBank/DDBJ databases">
        <title>Genomic mechanisms accounting for the adaptation to parasitism in nematode-trapping fungi.</title>
        <authorList>
            <person name="Ahren D.G."/>
        </authorList>
    </citation>
    <scope>NUCLEOTIDE SEQUENCE [LARGE SCALE GENOMIC DNA]</scope>
    <source>
        <strain evidence="2">CBS 200.50</strain>
    </source>
</reference>
<organism evidence="1 2">
    <name type="scientific">Dactylellina haptotyla (strain CBS 200.50)</name>
    <name type="common">Nematode-trapping fungus</name>
    <name type="synonym">Monacrosporium haptotylum</name>
    <dbReference type="NCBI Taxonomy" id="1284197"/>
    <lineage>
        <taxon>Eukaryota</taxon>
        <taxon>Fungi</taxon>
        <taxon>Dikarya</taxon>
        <taxon>Ascomycota</taxon>
        <taxon>Pezizomycotina</taxon>
        <taxon>Orbiliomycetes</taxon>
        <taxon>Orbiliales</taxon>
        <taxon>Orbiliaceae</taxon>
        <taxon>Dactylellina</taxon>
    </lineage>
</organism>
<keyword evidence="2" id="KW-1185">Reference proteome</keyword>
<reference evidence="1 2" key="1">
    <citation type="journal article" date="2013" name="PLoS Genet.">
        <title>Genomic mechanisms accounting for the adaptation to parasitism in nematode-trapping fungi.</title>
        <authorList>
            <person name="Meerupati T."/>
            <person name="Andersson K.M."/>
            <person name="Friman E."/>
            <person name="Kumar D."/>
            <person name="Tunlid A."/>
            <person name="Ahren D."/>
        </authorList>
    </citation>
    <scope>NUCLEOTIDE SEQUENCE [LARGE SCALE GENOMIC DNA]</scope>
    <source>
        <strain evidence="1 2">CBS 200.50</strain>
    </source>
</reference>
<dbReference type="OrthoDB" id="5278493at2759"/>
<gene>
    <name evidence="1" type="ORF">H072_6846</name>
</gene>
<evidence type="ECO:0000313" key="1">
    <source>
        <dbReference type="EMBL" id="EPS39363.1"/>
    </source>
</evidence>